<accession>A0A250KJ38</accession>
<dbReference type="RefSeq" id="WP_120174785.1">
    <property type="nucleotide sequence ID" value="NZ_AP018050.1"/>
</dbReference>
<feature type="transmembrane region" description="Helical" evidence="1">
    <location>
        <begin position="170"/>
        <end position="194"/>
    </location>
</feature>
<gene>
    <name evidence="2" type="ORF">PMEL_200137</name>
</gene>
<dbReference type="EMBL" id="AP018050">
    <property type="protein sequence ID" value="BBA29622.1"/>
    <property type="molecule type" value="Genomic_DNA"/>
</dbReference>
<dbReference type="OrthoDB" id="1081869at2"/>
<feature type="transmembrane region" description="Helical" evidence="1">
    <location>
        <begin position="21"/>
        <end position="41"/>
    </location>
</feature>
<keyword evidence="1" id="KW-0812">Transmembrane</keyword>
<dbReference type="Proteomes" id="UP000267517">
    <property type="component" value="Chromosome II"/>
</dbReference>
<keyword evidence="1" id="KW-1133">Transmembrane helix</keyword>
<organism evidence="2 3">
    <name type="scientific">Prevotella melaninogenica</name>
    <dbReference type="NCBI Taxonomy" id="28132"/>
    <lineage>
        <taxon>Bacteria</taxon>
        <taxon>Pseudomonadati</taxon>
        <taxon>Bacteroidota</taxon>
        <taxon>Bacteroidia</taxon>
        <taxon>Bacteroidales</taxon>
        <taxon>Prevotellaceae</taxon>
        <taxon>Prevotella</taxon>
    </lineage>
</organism>
<dbReference type="AlphaFoldDB" id="A0A250KJ38"/>
<evidence type="ECO:0000313" key="2">
    <source>
        <dbReference type="EMBL" id="BBA29622.1"/>
    </source>
</evidence>
<protein>
    <submittedName>
        <fullName evidence="2">Uncharacterized protein</fullName>
    </submittedName>
</protein>
<keyword evidence="1" id="KW-0472">Membrane</keyword>
<name>A0A250KJ38_9BACT</name>
<evidence type="ECO:0000256" key="1">
    <source>
        <dbReference type="SAM" id="Phobius"/>
    </source>
</evidence>
<sequence>MKLKYKFKIDSPLDFWDIPARIYFMAATLFFLIPFYLIGFLTVKDDLPHRTGIVNRIHILQKSHSSWEANFTLEGDTSHTYWQGYENFYPFFLFPPKYKLDDYIIHKGDTISFFIDNDKNGNYIKSDRFFPGEGHSFESDEVIYTEGLVVNGKEIASPLVAAFIRTPLTWLGNVGVICFYLWMCLFVIDFGMWYNKKNIDKKIKEYFYNQNMFIR</sequence>
<evidence type="ECO:0000313" key="3">
    <source>
        <dbReference type="Proteomes" id="UP000267517"/>
    </source>
</evidence>
<proteinExistence type="predicted"/>
<reference evidence="2 3" key="1">
    <citation type="submission" date="2017-05" db="EMBL/GenBank/DDBJ databases">
        <title>whole genome sequence of Prevotella melaninogenica GAI 07411.</title>
        <authorList>
            <person name="Kondo Y."/>
            <person name="Hoshino T."/>
        </authorList>
    </citation>
    <scope>NUCLEOTIDE SEQUENCE [LARGE SCALE GENOMIC DNA]</scope>
    <source>
        <strain evidence="2 3">GAI 07411</strain>
    </source>
</reference>